<keyword evidence="6" id="KW-0411">Iron-sulfur</keyword>
<evidence type="ECO:0000256" key="2">
    <source>
        <dbReference type="ARBA" id="ARBA00022617"/>
    </source>
</evidence>
<dbReference type="Pfam" id="PF01077">
    <property type="entry name" value="NIR_SIR"/>
    <property type="match status" value="2"/>
</dbReference>
<feature type="domain" description="Nitrite/Sulfite reductase ferredoxin-like" evidence="9">
    <location>
        <begin position="46"/>
        <end position="114"/>
    </location>
</feature>
<dbReference type="Gene3D" id="3.30.413.10">
    <property type="entry name" value="Sulfite Reductase Hemoprotein, domain 1"/>
    <property type="match status" value="2"/>
</dbReference>
<evidence type="ECO:0000259" key="8">
    <source>
        <dbReference type="Pfam" id="PF01077"/>
    </source>
</evidence>
<feature type="domain" description="Nitrite/Sulfite reductase ferredoxin-like" evidence="9">
    <location>
        <begin position="347"/>
        <end position="413"/>
    </location>
</feature>
<evidence type="ECO:0000256" key="4">
    <source>
        <dbReference type="ARBA" id="ARBA00023002"/>
    </source>
</evidence>
<dbReference type="InterPro" id="IPR006067">
    <property type="entry name" value="NO2/SO3_Rdtase_4Fe4S_dom"/>
</dbReference>
<dbReference type="RefSeq" id="WP_248345623.1">
    <property type="nucleotide sequence ID" value="NZ_AP025592.1"/>
</dbReference>
<dbReference type="PANTHER" id="PTHR32439">
    <property type="entry name" value="FERREDOXIN--NITRITE REDUCTASE, CHLOROPLASTIC"/>
    <property type="match status" value="1"/>
</dbReference>
<accession>A0ABM7X9B7</accession>
<dbReference type="Gene3D" id="3.90.480.20">
    <property type="match status" value="1"/>
</dbReference>
<evidence type="ECO:0000256" key="1">
    <source>
        <dbReference type="ARBA" id="ARBA00022485"/>
    </source>
</evidence>
<sequence length="599" mass="63514">MSASHPRPGFSHPSDLASFLEMLGRFERGEIGADAWRAFRLLRGNYPQRQGGEENMLRVKLPQGIATAGQLRALAEVAERHSRAFAHVTTRENVQFHFVQSAELPAALTRLAEAGLTTVEACGNAVRNVVGCPFAGVAADEPFDPTPYAEAVSRHFLRHPLSSTLPRKFKIAFEGCSEDHVLTPIHDLGFRARVEGGRRGFAVTAAGGTATLCAAGQPLTPFLPAGEVLDLVEAVLRVFHRLGDRQNRKKNRMKFLVRQLGWERFQAEVAAERERVRAEGGARLPFDAEAAPEERAPEGRAPAPSPAEVAALATAGSLTGPGLHPRVSPTLDPGAAAFEAWRASNVRPQRQPGLAAVTALLPLGDATSGQLRALALLAEAYGDGTVRFTRTQDAVLRWVPEEALVGLYLRLAAAGLGLAGAGTAADVVACPGAETCRLAVTQSRGVARLVEDHLRARPALAAAAPGLEVNVSGCPNGCSQHHVAGIGLQGSARKLEGGAVPQYFLLVGGGVVGGEARFGRLAAKIPARRVPAAVERLIGLYQAEREAGESAPAFLARVEVARVKALLRDLEAIDAASARPEDYVDPGDDRPFRPGEETT</sequence>
<evidence type="ECO:0000313" key="10">
    <source>
        <dbReference type="EMBL" id="BDG08444.1"/>
    </source>
</evidence>
<dbReference type="PRINTS" id="PR00397">
    <property type="entry name" value="SIROHAEM"/>
</dbReference>
<feature type="region of interest" description="Disordered" evidence="7">
    <location>
        <begin position="578"/>
        <end position="599"/>
    </location>
</feature>
<dbReference type="EMBL" id="AP025592">
    <property type="protein sequence ID" value="BDG08444.1"/>
    <property type="molecule type" value="Genomic_DNA"/>
</dbReference>
<name>A0ABM7X9B7_9BACT</name>
<protein>
    <submittedName>
        <fullName evidence="10">Ferredoxin--nitrite reductase</fullName>
    </submittedName>
</protein>
<evidence type="ECO:0000256" key="5">
    <source>
        <dbReference type="ARBA" id="ARBA00023004"/>
    </source>
</evidence>
<feature type="compositionally biased region" description="Basic and acidic residues" evidence="7">
    <location>
        <begin position="579"/>
        <end position="599"/>
    </location>
</feature>
<keyword evidence="2" id="KW-0349">Heme</keyword>
<dbReference type="PANTHER" id="PTHR32439:SF9">
    <property type="entry name" value="BLR3264 PROTEIN"/>
    <property type="match status" value="1"/>
</dbReference>
<evidence type="ECO:0000313" key="11">
    <source>
        <dbReference type="Proteomes" id="UP001162734"/>
    </source>
</evidence>
<feature type="domain" description="Nitrite/sulphite reductase 4Fe-4S" evidence="8">
    <location>
        <begin position="426"/>
        <end position="561"/>
    </location>
</feature>
<dbReference type="InterPro" id="IPR036136">
    <property type="entry name" value="Nit/Sulf_reduc_fer-like_dom_sf"/>
</dbReference>
<keyword evidence="4" id="KW-0560">Oxidoreductase</keyword>
<dbReference type="InterPro" id="IPR045854">
    <property type="entry name" value="NO2/SO3_Rdtase_4Fe4S_sf"/>
</dbReference>
<evidence type="ECO:0000256" key="3">
    <source>
        <dbReference type="ARBA" id="ARBA00022723"/>
    </source>
</evidence>
<keyword evidence="1" id="KW-0004">4Fe-4S</keyword>
<organism evidence="10 11">
    <name type="scientific">Anaeromyxobacter paludicola</name>
    <dbReference type="NCBI Taxonomy" id="2918171"/>
    <lineage>
        <taxon>Bacteria</taxon>
        <taxon>Pseudomonadati</taxon>
        <taxon>Myxococcota</taxon>
        <taxon>Myxococcia</taxon>
        <taxon>Myxococcales</taxon>
        <taxon>Cystobacterineae</taxon>
        <taxon>Anaeromyxobacteraceae</taxon>
        <taxon>Anaeromyxobacter</taxon>
    </lineage>
</organism>
<proteinExistence type="predicted"/>
<evidence type="ECO:0000256" key="7">
    <source>
        <dbReference type="SAM" id="MobiDB-lite"/>
    </source>
</evidence>
<keyword evidence="3" id="KW-0479">Metal-binding</keyword>
<feature type="domain" description="Nitrite/sulphite reductase 4Fe-4S" evidence="8">
    <location>
        <begin position="122"/>
        <end position="272"/>
    </location>
</feature>
<dbReference type="SUPFAM" id="SSF55124">
    <property type="entry name" value="Nitrite/Sulfite reductase N-terminal domain-like"/>
    <property type="match status" value="2"/>
</dbReference>
<dbReference type="Pfam" id="PF03460">
    <property type="entry name" value="NIR_SIR_ferr"/>
    <property type="match status" value="2"/>
</dbReference>
<dbReference type="InterPro" id="IPR006066">
    <property type="entry name" value="NO2/SO3_Rdtase_FeS/sirohaem_BS"/>
</dbReference>
<evidence type="ECO:0000256" key="6">
    <source>
        <dbReference type="ARBA" id="ARBA00023014"/>
    </source>
</evidence>
<gene>
    <name evidence="10" type="ORF">AMPC_15570</name>
</gene>
<keyword evidence="11" id="KW-1185">Reference proteome</keyword>
<evidence type="ECO:0000259" key="9">
    <source>
        <dbReference type="Pfam" id="PF03460"/>
    </source>
</evidence>
<reference evidence="11" key="1">
    <citation type="journal article" date="2022" name="Int. J. Syst. Evol. Microbiol.">
        <title>Anaeromyxobacter oryzae sp. nov., Anaeromyxobacter diazotrophicus sp. nov. and Anaeromyxobacter paludicola sp. nov., isolated from paddy soils.</title>
        <authorList>
            <person name="Itoh H."/>
            <person name="Xu Z."/>
            <person name="Mise K."/>
            <person name="Masuda Y."/>
            <person name="Ushijima N."/>
            <person name="Hayakawa C."/>
            <person name="Shiratori Y."/>
            <person name="Senoo K."/>
        </authorList>
    </citation>
    <scope>NUCLEOTIDE SEQUENCE [LARGE SCALE GENOMIC DNA]</scope>
    <source>
        <strain evidence="11">Red630</strain>
    </source>
</reference>
<feature type="region of interest" description="Disordered" evidence="7">
    <location>
        <begin position="280"/>
        <end position="306"/>
    </location>
</feature>
<dbReference type="Proteomes" id="UP001162734">
    <property type="component" value="Chromosome"/>
</dbReference>
<dbReference type="InterPro" id="IPR051329">
    <property type="entry name" value="NIR_SIR_4Fe-4S"/>
</dbReference>
<dbReference type="SUPFAM" id="SSF56014">
    <property type="entry name" value="Nitrite and sulphite reductase 4Fe-4S domain-like"/>
    <property type="match status" value="2"/>
</dbReference>
<keyword evidence="5" id="KW-0408">Iron</keyword>
<dbReference type="InterPro" id="IPR005117">
    <property type="entry name" value="NiRdtase/SiRdtase_haem-b_fer"/>
</dbReference>